<dbReference type="PANTHER" id="PTHR42028:SF1">
    <property type="entry name" value="YALI0E30657P"/>
    <property type="match status" value="1"/>
</dbReference>
<sequence length="173" mass="18590">MSDSIDNTNDNGNSPPEIPPTAPAGILVWTQPPIATSTSYLKLAPNKLVTFGWNFSYVLATPTQLSVSAACSGGNTYPVDVIPGTATQVVWDMYGYQSEHPELPLPQAVCTLLVQPDDRTFGSRDGGYLSPNNELRVAIYKPQPYTPLADGWSCVDCSNAGRFVPHPAAESIF</sequence>
<dbReference type="OrthoDB" id="2435509at2759"/>
<accession>A8NBY4</accession>
<dbReference type="Proteomes" id="UP000001861">
    <property type="component" value="Unassembled WGS sequence"/>
</dbReference>
<dbReference type="Pfam" id="PF23585">
    <property type="entry name" value="DUF7137"/>
    <property type="match status" value="1"/>
</dbReference>
<evidence type="ECO:0000256" key="1">
    <source>
        <dbReference type="SAM" id="MobiDB-lite"/>
    </source>
</evidence>
<dbReference type="VEuPathDB" id="FungiDB:CC1G_07731"/>
<dbReference type="InParanoid" id="A8NBY4"/>
<dbReference type="OMA" id="AICDDTH"/>
<dbReference type="EMBL" id="AACS02000009">
    <property type="protein sequence ID" value="EAU89505.2"/>
    <property type="molecule type" value="Genomic_DNA"/>
</dbReference>
<dbReference type="GeneID" id="6008828"/>
<comment type="caution">
    <text evidence="3">The sequence shown here is derived from an EMBL/GenBank/DDBJ whole genome shotgun (WGS) entry which is preliminary data.</text>
</comment>
<organism evidence="3 4">
    <name type="scientific">Coprinopsis cinerea (strain Okayama-7 / 130 / ATCC MYA-4618 / FGSC 9003)</name>
    <name type="common">Inky cap fungus</name>
    <name type="synonym">Hormographiella aspergillata</name>
    <dbReference type="NCBI Taxonomy" id="240176"/>
    <lineage>
        <taxon>Eukaryota</taxon>
        <taxon>Fungi</taxon>
        <taxon>Dikarya</taxon>
        <taxon>Basidiomycota</taxon>
        <taxon>Agaricomycotina</taxon>
        <taxon>Agaricomycetes</taxon>
        <taxon>Agaricomycetidae</taxon>
        <taxon>Agaricales</taxon>
        <taxon>Agaricineae</taxon>
        <taxon>Psathyrellaceae</taxon>
        <taxon>Coprinopsis</taxon>
    </lineage>
</organism>
<dbReference type="HOGENOM" id="CLU_072613_0_0_1"/>
<name>A8NBY4_COPC7</name>
<protein>
    <recommendedName>
        <fullName evidence="2">DUF7137 domain-containing protein</fullName>
    </recommendedName>
</protein>
<dbReference type="InterPro" id="IPR055561">
    <property type="entry name" value="DUF7137"/>
</dbReference>
<dbReference type="RefSeq" id="XP_001832344.2">
    <property type="nucleotide sequence ID" value="XM_001832292.2"/>
</dbReference>
<gene>
    <name evidence="3" type="ORF">CC1G_07731</name>
</gene>
<dbReference type="PANTHER" id="PTHR42028">
    <property type="entry name" value="CHROMOSOME 1, WHOLE GENOME SHOTGUN SEQUENCE"/>
    <property type="match status" value="1"/>
</dbReference>
<feature type="region of interest" description="Disordered" evidence="1">
    <location>
        <begin position="1"/>
        <end position="23"/>
    </location>
</feature>
<feature type="domain" description="DUF7137" evidence="2">
    <location>
        <begin position="21"/>
        <end position="155"/>
    </location>
</feature>
<reference evidence="3 4" key="1">
    <citation type="journal article" date="2010" name="Proc. Natl. Acad. Sci. U.S.A.">
        <title>Insights into evolution of multicellular fungi from the assembled chromosomes of the mushroom Coprinopsis cinerea (Coprinus cinereus).</title>
        <authorList>
            <person name="Stajich J.E."/>
            <person name="Wilke S.K."/>
            <person name="Ahren D."/>
            <person name="Au C.H."/>
            <person name="Birren B.W."/>
            <person name="Borodovsky M."/>
            <person name="Burns C."/>
            <person name="Canback B."/>
            <person name="Casselton L.A."/>
            <person name="Cheng C.K."/>
            <person name="Deng J."/>
            <person name="Dietrich F.S."/>
            <person name="Fargo D.C."/>
            <person name="Farman M.L."/>
            <person name="Gathman A.C."/>
            <person name="Goldberg J."/>
            <person name="Guigo R."/>
            <person name="Hoegger P.J."/>
            <person name="Hooker J.B."/>
            <person name="Huggins A."/>
            <person name="James T.Y."/>
            <person name="Kamada T."/>
            <person name="Kilaru S."/>
            <person name="Kodira C."/>
            <person name="Kues U."/>
            <person name="Kupfer D."/>
            <person name="Kwan H.S."/>
            <person name="Lomsadze A."/>
            <person name="Li W."/>
            <person name="Lilly W.W."/>
            <person name="Ma L.J."/>
            <person name="Mackey A.J."/>
            <person name="Manning G."/>
            <person name="Martin F."/>
            <person name="Muraguchi H."/>
            <person name="Natvig D.O."/>
            <person name="Palmerini H."/>
            <person name="Ramesh M.A."/>
            <person name="Rehmeyer C.J."/>
            <person name="Roe B.A."/>
            <person name="Shenoy N."/>
            <person name="Stanke M."/>
            <person name="Ter-Hovhannisyan V."/>
            <person name="Tunlid A."/>
            <person name="Velagapudi R."/>
            <person name="Vision T.J."/>
            <person name="Zeng Q."/>
            <person name="Zolan M.E."/>
            <person name="Pukkila P.J."/>
        </authorList>
    </citation>
    <scope>NUCLEOTIDE SEQUENCE [LARGE SCALE GENOMIC DNA]</scope>
    <source>
        <strain evidence="4">Okayama-7 / 130 / ATCC MYA-4618 / FGSC 9003</strain>
    </source>
</reference>
<dbReference type="STRING" id="240176.A8NBY4"/>
<evidence type="ECO:0000259" key="2">
    <source>
        <dbReference type="Pfam" id="PF23585"/>
    </source>
</evidence>
<proteinExistence type="predicted"/>
<dbReference type="KEGG" id="cci:CC1G_07731"/>
<dbReference type="eggNOG" id="ENOG502S1CS">
    <property type="taxonomic scope" value="Eukaryota"/>
</dbReference>
<evidence type="ECO:0000313" key="4">
    <source>
        <dbReference type="Proteomes" id="UP000001861"/>
    </source>
</evidence>
<keyword evidence="4" id="KW-1185">Reference proteome</keyword>
<evidence type="ECO:0000313" key="3">
    <source>
        <dbReference type="EMBL" id="EAU89505.2"/>
    </source>
</evidence>
<dbReference type="AlphaFoldDB" id="A8NBY4"/>
<feature type="compositionally biased region" description="Polar residues" evidence="1">
    <location>
        <begin position="1"/>
        <end position="14"/>
    </location>
</feature>